<dbReference type="InterPro" id="IPR007492">
    <property type="entry name" value="LytTR_DNA-bd_dom"/>
</dbReference>
<dbReference type="AlphaFoldDB" id="A0A0A3I6G4"/>
<feature type="domain" description="HTH LytTR-type" evidence="1">
    <location>
        <begin position="120"/>
        <end position="223"/>
    </location>
</feature>
<dbReference type="Gene3D" id="2.40.50.40">
    <property type="match status" value="1"/>
</dbReference>
<evidence type="ECO:0000313" key="2">
    <source>
        <dbReference type="EMBL" id="KGR78268.1"/>
    </source>
</evidence>
<dbReference type="GO" id="GO:0003677">
    <property type="term" value="F:DNA binding"/>
    <property type="evidence" value="ECO:0007669"/>
    <property type="project" value="InterPro"/>
</dbReference>
<proteinExistence type="predicted"/>
<dbReference type="InterPro" id="IPR046947">
    <property type="entry name" value="LytR-like"/>
</dbReference>
<dbReference type="GO" id="GO:0000156">
    <property type="term" value="F:phosphorelay response regulator activity"/>
    <property type="evidence" value="ECO:0007669"/>
    <property type="project" value="InterPro"/>
</dbReference>
<dbReference type="PROSITE" id="PS50930">
    <property type="entry name" value="HTH_LYTTR"/>
    <property type="match status" value="1"/>
</dbReference>
<keyword evidence="3" id="KW-1185">Reference proteome</keyword>
<comment type="caution">
    <text evidence="2">The sequence shown here is derived from an EMBL/GenBank/DDBJ whole genome shotgun (WGS) entry which is preliminary data.</text>
</comment>
<dbReference type="GO" id="GO:0016301">
    <property type="term" value="F:kinase activity"/>
    <property type="evidence" value="ECO:0007669"/>
    <property type="project" value="UniProtKB-KW"/>
</dbReference>
<dbReference type="SMART" id="SM00850">
    <property type="entry name" value="LytTR"/>
    <property type="match status" value="1"/>
</dbReference>
<sequence length="223" mass="26169">MTVRVLKEEASRGDQYKILLEDWIPKDASIVIGMQGTYIYCSASIAHVHHKLEDEIHPKSVAWQVLKKREKTEILSDGTIFGTPYYAMGYPIRIEQQEAALVIVFPPSYVPKRQEQYRFLTGKQDDCWIPVPIEQVTHIESLQKRTWFYANNEQFKTNVTLKELQLKLPDYFIRIHRSYIINIYFLQRISKDLTSNFVVELKNGALLPVSQSYINQLRKVLEF</sequence>
<dbReference type="PANTHER" id="PTHR37299">
    <property type="entry name" value="TRANSCRIPTIONAL REGULATOR-RELATED"/>
    <property type="match status" value="1"/>
</dbReference>
<dbReference type="eggNOG" id="COG3279">
    <property type="taxonomic scope" value="Bacteria"/>
</dbReference>
<organism evidence="2 3">
    <name type="scientific">Ureibacillus sinduriensis BLB-1 = JCM 15800</name>
    <dbReference type="NCBI Taxonomy" id="1384057"/>
    <lineage>
        <taxon>Bacteria</taxon>
        <taxon>Bacillati</taxon>
        <taxon>Bacillota</taxon>
        <taxon>Bacilli</taxon>
        <taxon>Bacillales</taxon>
        <taxon>Caryophanaceae</taxon>
        <taxon>Ureibacillus</taxon>
    </lineage>
</organism>
<dbReference type="Pfam" id="PF04397">
    <property type="entry name" value="LytTR"/>
    <property type="match status" value="1"/>
</dbReference>
<dbReference type="Proteomes" id="UP000030408">
    <property type="component" value="Unassembled WGS sequence"/>
</dbReference>
<evidence type="ECO:0000313" key="3">
    <source>
        <dbReference type="Proteomes" id="UP000030408"/>
    </source>
</evidence>
<keyword evidence="2" id="KW-0418">Kinase</keyword>
<accession>A0A0A3I6G4</accession>
<gene>
    <name evidence="2" type="ORF">CD33_01560</name>
</gene>
<protein>
    <submittedName>
        <fullName evidence="2">Histidine kinase</fullName>
    </submittedName>
</protein>
<dbReference type="STRING" id="1384057.CD33_01560"/>
<dbReference type="EMBL" id="JPVO01000032">
    <property type="protein sequence ID" value="KGR78268.1"/>
    <property type="molecule type" value="Genomic_DNA"/>
</dbReference>
<reference evidence="2 3" key="1">
    <citation type="submission" date="2014-02" db="EMBL/GenBank/DDBJ databases">
        <title>Draft genome sequence of Lysinibacillus sinduriensis JCM 15800.</title>
        <authorList>
            <person name="Zhang F."/>
            <person name="Wang G."/>
            <person name="Zhang L."/>
        </authorList>
    </citation>
    <scope>NUCLEOTIDE SEQUENCE [LARGE SCALE GENOMIC DNA]</scope>
    <source>
        <strain evidence="2 3">JCM 15800</strain>
    </source>
</reference>
<keyword evidence="2" id="KW-0808">Transferase</keyword>
<dbReference type="Gene3D" id="2.20.25.10">
    <property type="match status" value="1"/>
</dbReference>
<dbReference type="OrthoDB" id="9802383at2"/>
<dbReference type="PANTHER" id="PTHR37299:SF4">
    <property type="entry name" value="TRANSCRIPTIONAL REGULATOR"/>
    <property type="match status" value="1"/>
</dbReference>
<evidence type="ECO:0000259" key="1">
    <source>
        <dbReference type="PROSITE" id="PS50930"/>
    </source>
</evidence>
<name>A0A0A3I6G4_9BACL</name>